<keyword evidence="3" id="KW-0964">Secreted</keyword>
<feature type="domain" description="F5/8 type C" evidence="6">
    <location>
        <begin position="1"/>
        <end position="144"/>
    </location>
</feature>
<dbReference type="Proteomes" id="UP000001554">
    <property type="component" value="Chromosome 2"/>
</dbReference>
<keyword evidence="7" id="KW-1185">Reference proteome</keyword>
<dbReference type="GeneID" id="118410477"/>
<dbReference type="FunFam" id="2.60.120.260:FF:000016">
    <property type="entry name" value="Contactin-associated protein-like 4 isoform 1"/>
    <property type="match status" value="1"/>
</dbReference>
<dbReference type="RefSeq" id="XP_035668107.1">
    <property type="nucleotide sequence ID" value="XM_035812214.1"/>
</dbReference>
<dbReference type="SMART" id="SM00231">
    <property type="entry name" value="FA58C"/>
    <property type="match status" value="1"/>
</dbReference>
<gene>
    <name evidence="8" type="primary">LOC118410477</name>
</gene>
<dbReference type="AlphaFoldDB" id="A0A9J7KQ71"/>
<dbReference type="GO" id="GO:0005576">
    <property type="term" value="C:extracellular region"/>
    <property type="evidence" value="ECO:0007669"/>
    <property type="project" value="UniProtKB-SubCell"/>
</dbReference>
<comment type="subcellular location">
    <subcellularLocation>
        <location evidence="1">Secreted</location>
    </subcellularLocation>
</comment>
<evidence type="ECO:0000259" key="6">
    <source>
        <dbReference type="PROSITE" id="PS50022"/>
    </source>
</evidence>
<dbReference type="PROSITE" id="PS50022">
    <property type="entry name" value="FA58C_3"/>
    <property type="match status" value="1"/>
</dbReference>
<evidence type="ECO:0000256" key="2">
    <source>
        <dbReference type="ARBA" id="ARBA00010241"/>
    </source>
</evidence>
<evidence type="ECO:0000256" key="5">
    <source>
        <dbReference type="ARBA" id="ARBA00023180"/>
    </source>
</evidence>
<dbReference type="OrthoDB" id="9973968at2759"/>
<reference evidence="8" key="2">
    <citation type="submission" date="2025-08" db="UniProtKB">
        <authorList>
            <consortium name="RefSeq"/>
        </authorList>
    </citation>
    <scope>IDENTIFICATION</scope>
    <source>
        <strain evidence="8">S238N-H82</strain>
        <tissue evidence="8">Testes</tissue>
    </source>
</reference>
<dbReference type="PANTHER" id="PTHR24543">
    <property type="entry name" value="MULTICOPPER OXIDASE-RELATED"/>
    <property type="match status" value="1"/>
</dbReference>
<dbReference type="InterPro" id="IPR025155">
    <property type="entry name" value="WxxW_domain"/>
</dbReference>
<reference evidence="7" key="1">
    <citation type="journal article" date="2020" name="Nat. Ecol. Evol.">
        <title>Deeply conserved synteny resolves early events in vertebrate evolution.</title>
        <authorList>
            <person name="Simakov O."/>
            <person name="Marletaz F."/>
            <person name="Yue J.X."/>
            <person name="O'Connell B."/>
            <person name="Jenkins J."/>
            <person name="Brandt A."/>
            <person name="Calef R."/>
            <person name="Tung C.H."/>
            <person name="Huang T.K."/>
            <person name="Schmutz J."/>
            <person name="Satoh N."/>
            <person name="Yu J.K."/>
            <person name="Putnam N.H."/>
            <person name="Green R.E."/>
            <person name="Rokhsar D.S."/>
        </authorList>
    </citation>
    <scope>NUCLEOTIDE SEQUENCE [LARGE SCALE GENOMIC DNA]</scope>
    <source>
        <strain evidence="7">S238N-H82</strain>
    </source>
</reference>
<evidence type="ECO:0000313" key="7">
    <source>
        <dbReference type="Proteomes" id="UP000001554"/>
    </source>
</evidence>
<dbReference type="PANTHER" id="PTHR24543:SF336">
    <property type="entry name" value="F5_8 TYPE C DOMAIN-CONTAINING PROTEIN"/>
    <property type="match status" value="1"/>
</dbReference>
<proteinExistence type="inferred from homology"/>
<comment type="similarity">
    <text evidence="2">Belongs to the neurexin family.</text>
</comment>
<organism evidence="7 8">
    <name type="scientific">Branchiostoma floridae</name>
    <name type="common">Florida lancelet</name>
    <name type="synonym">Amphioxus</name>
    <dbReference type="NCBI Taxonomy" id="7739"/>
    <lineage>
        <taxon>Eukaryota</taxon>
        <taxon>Metazoa</taxon>
        <taxon>Chordata</taxon>
        <taxon>Cephalochordata</taxon>
        <taxon>Leptocardii</taxon>
        <taxon>Amphioxiformes</taxon>
        <taxon>Branchiostomatidae</taxon>
        <taxon>Branchiostoma</taxon>
    </lineage>
</organism>
<accession>A0A9J7KQ71</accession>
<sequence length="239" mass="26209">MEKAAATLTASSVHSDCSTEKALLNSHATASGTGWAGAWCASGIHGVHWLQVDLKSLSRIAGVITQGRADGDQWVTSYKLTFSSGGTVWDTYAEEGQDKVFEGNTDRSSPVEHLLVPPVPARFVRFHPLTFYVWPSMRMEVLLCAPECTLWTRWFDRDDTSGTGDAELLSYLRQENPGQICSGPSAIQARVRGTHVQASQTGEQFDSYDKEVGFYCINSDQSDGSCLDYEVRFCCDSGT</sequence>
<evidence type="ECO:0000256" key="4">
    <source>
        <dbReference type="ARBA" id="ARBA00022729"/>
    </source>
</evidence>
<dbReference type="KEGG" id="bfo:118410477"/>
<name>A0A9J7KQ71_BRAFL</name>
<dbReference type="InterPro" id="IPR000421">
    <property type="entry name" value="FA58C"/>
</dbReference>
<evidence type="ECO:0000256" key="3">
    <source>
        <dbReference type="ARBA" id="ARBA00022525"/>
    </source>
</evidence>
<keyword evidence="4" id="KW-0732">Signal</keyword>
<keyword evidence="5" id="KW-0325">Glycoprotein</keyword>
<dbReference type="PROSITE" id="PS01285">
    <property type="entry name" value="FA58C_1"/>
    <property type="match status" value="1"/>
</dbReference>
<dbReference type="Gene3D" id="2.60.120.260">
    <property type="entry name" value="Galactose-binding domain-like"/>
    <property type="match status" value="1"/>
</dbReference>
<dbReference type="Pfam" id="PF00754">
    <property type="entry name" value="F5_F8_type_C"/>
    <property type="match status" value="1"/>
</dbReference>
<evidence type="ECO:0000313" key="8">
    <source>
        <dbReference type="RefSeq" id="XP_035668107.1"/>
    </source>
</evidence>
<dbReference type="Pfam" id="PF13330">
    <property type="entry name" value="Mucin2_WxxW"/>
    <property type="match status" value="1"/>
</dbReference>
<dbReference type="CDD" id="cd00057">
    <property type="entry name" value="FA58C"/>
    <property type="match status" value="1"/>
</dbReference>
<protein>
    <submittedName>
        <fullName evidence="8">Retinoschisin-like</fullName>
    </submittedName>
</protein>
<evidence type="ECO:0000256" key="1">
    <source>
        <dbReference type="ARBA" id="ARBA00004613"/>
    </source>
</evidence>
<dbReference type="SUPFAM" id="SSF49785">
    <property type="entry name" value="Galactose-binding domain-like"/>
    <property type="match status" value="1"/>
</dbReference>
<dbReference type="InterPro" id="IPR008979">
    <property type="entry name" value="Galactose-bd-like_sf"/>
</dbReference>